<dbReference type="STRING" id="128403.WA1_01400"/>
<comment type="caution">
    <text evidence="1">Lacks conserved residue(s) required for the propagation of feature annotation.</text>
</comment>
<dbReference type="Gene3D" id="3.40.50.2300">
    <property type="match status" value="1"/>
</dbReference>
<protein>
    <recommendedName>
        <fullName evidence="2">Response regulatory domain-containing protein</fullName>
    </recommendedName>
</protein>
<evidence type="ECO:0000256" key="1">
    <source>
        <dbReference type="PROSITE-ProRule" id="PRU00169"/>
    </source>
</evidence>
<dbReference type="PROSITE" id="PS50110">
    <property type="entry name" value="RESPONSE_REGULATORY"/>
    <property type="match status" value="1"/>
</dbReference>
<dbReference type="AlphaFoldDB" id="A0A139XGP4"/>
<sequence length="139" mass="16015">MNQQQSLDAGGHDFLVKPVPAEELFKLLQKYLQIEWVYQSISTSRVKPHNRCSVKQAGYTPEEFQTRLAQLQLQKNIIETATKRAQCRNQTGKTLAVYANKPKKSPTQLYYLGLAEKEKKETVSKFSDYRSIFRCKRGG</sequence>
<reference evidence="3 4" key="1">
    <citation type="journal article" date="2013" name="Genome Biol. Evol.">
        <title>Genomes of Stigonematalean cyanobacteria (subsection V) and the evolution of oxygenic photosynthesis from prokaryotes to plastids.</title>
        <authorList>
            <person name="Dagan T."/>
            <person name="Roettger M."/>
            <person name="Stucken K."/>
            <person name="Landan G."/>
            <person name="Koch R."/>
            <person name="Major P."/>
            <person name="Gould S.B."/>
            <person name="Goremykin V.V."/>
            <person name="Rippka R."/>
            <person name="Tandeau de Marsac N."/>
            <person name="Gugger M."/>
            <person name="Lockhart P.J."/>
            <person name="Allen J.F."/>
            <person name="Brune I."/>
            <person name="Maus I."/>
            <person name="Puhler A."/>
            <person name="Martin W.F."/>
        </authorList>
    </citation>
    <scope>NUCLEOTIDE SEQUENCE [LARGE SCALE GENOMIC DNA]</scope>
    <source>
        <strain evidence="3 4">PCC 7110</strain>
    </source>
</reference>
<accession>A0A139XGP4</accession>
<dbReference type="InterPro" id="IPR011006">
    <property type="entry name" value="CheY-like_superfamily"/>
</dbReference>
<dbReference type="RefSeq" id="WP_066612676.1">
    <property type="nucleotide sequence ID" value="NZ_KQ976354.1"/>
</dbReference>
<evidence type="ECO:0000259" key="2">
    <source>
        <dbReference type="PROSITE" id="PS50110"/>
    </source>
</evidence>
<feature type="domain" description="Response regulatory" evidence="2">
    <location>
        <begin position="1"/>
        <end position="32"/>
    </location>
</feature>
<keyword evidence="4" id="KW-1185">Reference proteome</keyword>
<dbReference type="GO" id="GO:0000160">
    <property type="term" value="P:phosphorelay signal transduction system"/>
    <property type="evidence" value="ECO:0007669"/>
    <property type="project" value="InterPro"/>
</dbReference>
<proteinExistence type="predicted"/>
<dbReference type="SUPFAM" id="SSF52172">
    <property type="entry name" value="CheY-like"/>
    <property type="match status" value="1"/>
</dbReference>
<comment type="caution">
    <text evidence="3">The sequence shown here is derived from an EMBL/GenBank/DDBJ whole genome shotgun (WGS) entry which is preliminary data.</text>
</comment>
<evidence type="ECO:0000313" key="3">
    <source>
        <dbReference type="EMBL" id="KYC43839.1"/>
    </source>
</evidence>
<dbReference type="Proteomes" id="UP000076925">
    <property type="component" value="Unassembled WGS sequence"/>
</dbReference>
<dbReference type="EMBL" id="ANNX02000012">
    <property type="protein sequence ID" value="KYC43839.1"/>
    <property type="molecule type" value="Genomic_DNA"/>
</dbReference>
<evidence type="ECO:0000313" key="4">
    <source>
        <dbReference type="Proteomes" id="UP000076925"/>
    </source>
</evidence>
<gene>
    <name evidence="3" type="ORF">WA1_01400</name>
</gene>
<organism evidence="3 4">
    <name type="scientific">Scytonema hofmannii PCC 7110</name>
    <dbReference type="NCBI Taxonomy" id="128403"/>
    <lineage>
        <taxon>Bacteria</taxon>
        <taxon>Bacillati</taxon>
        <taxon>Cyanobacteriota</taxon>
        <taxon>Cyanophyceae</taxon>
        <taxon>Nostocales</taxon>
        <taxon>Scytonemataceae</taxon>
        <taxon>Scytonema</taxon>
    </lineage>
</organism>
<name>A0A139XGP4_9CYAN</name>
<dbReference type="InterPro" id="IPR001789">
    <property type="entry name" value="Sig_transdc_resp-reg_receiver"/>
</dbReference>